<reference evidence="6 7" key="1">
    <citation type="submission" date="2024-02" db="EMBL/GenBank/DDBJ databases">
        <title>De novo assembly and annotation of 12 fungi associated with fruit tree decline syndrome in Ontario, Canada.</title>
        <authorList>
            <person name="Sulman M."/>
            <person name="Ellouze W."/>
            <person name="Ilyukhin E."/>
        </authorList>
    </citation>
    <scope>NUCLEOTIDE SEQUENCE [LARGE SCALE GENOMIC DNA]</scope>
    <source>
        <strain evidence="6 7">M169</strain>
    </source>
</reference>
<comment type="cofactor">
    <cofactor evidence="1">
        <name>NAD(+)</name>
        <dbReference type="ChEBI" id="CHEBI:57540"/>
    </cofactor>
</comment>
<keyword evidence="2" id="KW-0210">Decarboxylase</keyword>
<dbReference type="EMBL" id="JAKNSF020000055">
    <property type="protein sequence ID" value="KAK7724734.1"/>
    <property type="molecule type" value="Genomic_DNA"/>
</dbReference>
<keyword evidence="4" id="KW-0456">Lyase</keyword>
<evidence type="ECO:0000256" key="3">
    <source>
        <dbReference type="ARBA" id="ARBA00023027"/>
    </source>
</evidence>
<name>A0ABR1P2J4_DIAER</name>
<evidence type="ECO:0000313" key="7">
    <source>
        <dbReference type="Proteomes" id="UP001430848"/>
    </source>
</evidence>
<dbReference type="Pfam" id="PF01370">
    <property type="entry name" value="Epimerase"/>
    <property type="match status" value="1"/>
</dbReference>
<sequence>MRRGVDVRIARIFNAYGPGIHPADGRVVPNFIAAALAGKPISITGDGTASRCFQYGADCVAGLHKLMESSVLSPVNIGREEETTIGEIANIINEIVARKTGQSRVAIEFLPKPDDDPYRRVPDASKARSMLHHEAETGLREGLDRTIDWFMTLPGTAKL</sequence>
<evidence type="ECO:0000259" key="5">
    <source>
        <dbReference type="Pfam" id="PF01370"/>
    </source>
</evidence>
<dbReference type="InterPro" id="IPR036291">
    <property type="entry name" value="NAD(P)-bd_dom_sf"/>
</dbReference>
<comment type="caution">
    <text evidence="6">The sequence shown here is derived from an EMBL/GenBank/DDBJ whole genome shotgun (WGS) entry which is preliminary data.</text>
</comment>
<organism evidence="6 7">
    <name type="scientific">Diaporthe eres</name>
    <name type="common">Phomopsis oblonga</name>
    <dbReference type="NCBI Taxonomy" id="83184"/>
    <lineage>
        <taxon>Eukaryota</taxon>
        <taxon>Fungi</taxon>
        <taxon>Dikarya</taxon>
        <taxon>Ascomycota</taxon>
        <taxon>Pezizomycotina</taxon>
        <taxon>Sordariomycetes</taxon>
        <taxon>Sordariomycetidae</taxon>
        <taxon>Diaporthales</taxon>
        <taxon>Diaporthaceae</taxon>
        <taxon>Diaporthe</taxon>
        <taxon>Diaporthe eres species complex</taxon>
    </lineage>
</organism>
<keyword evidence="7" id="KW-1185">Reference proteome</keyword>
<evidence type="ECO:0000256" key="2">
    <source>
        <dbReference type="ARBA" id="ARBA00022793"/>
    </source>
</evidence>
<feature type="domain" description="NAD-dependent epimerase/dehydratase" evidence="5">
    <location>
        <begin position="4"/>
        <end position="78"/>
    </location>
</feature>
<dbReference type="Proteomes" id="UP001430848">
    <property type="component" value="Unassembled WGS sequence"/>
</dbReference>
<protein>
    <recommendedName>
        <fullName evidence="5">NAD-dependent epimerase/dehydratase domain-containing protein</fullName>
    </recommendedName>
</protein>
<gene>
    <name evidence="6" type="ORF">SLS63_008571</name>
</gene>
<dbReference type="PANTHER" id="PTHR43078:SF6">
    <property type="entry name" value="UDP-GLUCURONIC ACID DECARBOXYLASE 1"/>
    <property type="match status" value="1"/>
</dbReference>
<dbReference type="Gene3D" id="3.40.50.720">
    <property type="entry name" value="NAD(P)-binding Rossmann-like Domain"/>
    <property type="match status" value="1"/>
</dbReference>
<accession>A0ABR1P2J4</accession>
<evidence type="ECO:0000313" key="6">
    <source>
        <dbReference type="EMBL" id="KAK7724734.1"/>
    </source>
</evidence>
<dbReference type="InterPro" id="IPR001509">
    <property type="entry name" value="Epimerase_deHydtase"/>
</dbReference>
<dbReference type="InterPro" id="IPR044516">
    <property type="entry name" value="UXS-like"/>
</dbReference>
<keyword evidence="3" id="KW-0520">NAD</keyword>
<dbReference type="PANTHER" id="PTHR43078">
    <property type="entry name" value="UDP-GLUCURONIC ACID DECARBOXYLASE-RELATED"/>
    <property type="match status" value="1"/>
</dbReference>
<evidence type="ECO:0000256" key="1">
    <source>
        <dbReference type="ARBA" id="ARBA00001911"/>
    </source>
</evidence>
<evidence type="ECO:0000256" key="4">
    <source>
        <dbReference type="ARBA" id="ARBA00023239"/>
    </source>
</evidence>
<proteinExistence type="predicted"/>
<dbReference type="SUPFAM" id="SSF51735">
    <property type="entry name" value="NAD(P)-binding Rossmann-fold domains"/>
    <property type="match status" value="1"/>
</dbReference>